<reference evidence="1 2" key="1">
    <citation type="submission" date="2019-05" db="EMBL/GenBank/DDBJ databases">
        <title>Kocuria coralli sp. nov., a novel actinobacterium isolated from coral reef seawater.</title>
        <authorList>
            <person name="Li J."/>
        </authorList>
    </citation>
    <scope>NUCLEOTIDE SEQUENCE [LARGE SCALE GENOMIC DNA]</scope>
    <source>
        <strain evidence="1 2">SCSIO 13007</strain>
    </source>
</reference>
<sequence length="61" mass="6824">MTPRAKLEAESDKLLAAHFAYASHDGGEEPLREHSTSTHVVCSRKTLAVECHADPRLPWRL</sequence>
<keyword evidence="2" id="KW-1185">Reference proteome</keyword>
<gene>
    <name evidence="1" type="ORF">FCK90_13295</name>
</gene>
<dbReference type="Proteomes" id="UP000325957">
    <property type="component" value="Unassembled WGS sequence"/>
</dbReference>
<dbReference type="EMBL" id="SZWF01000023">
    <property type="protein sequence ID" value="KAA9393249.1"/>
    <property type="molecule type" value="Genomic_DNA"/>
</dbReference>
<evidence type="ECO:0000313" key="1">
    <source>
        <dbReference type="EMBL" id="KAA9393249.1"/>
    </source>
</evidence>
<evidence type="ECO:0000313" key="2">
    <source>
        <dbReference type="Proteomes" id="UP000325957"/>
    </source>
</evidence>
<accession>A0A5J5KU40</accession>
<name>A0A5J5KU40_9MICC</name>
<comment type="caution">
    <text evidence="1">The sequence shown here is derived from an EMBL/GenBank/DDBJ whole genome shotgun (WGS) entry which is preliminary data.</text>
</comment>
<protein>
    <submittedName>
        <fullName evidence="1">Uncharacterized protein</fullName>
    </submittedName>
</protein>
<dbReference type="AlphaFoldDB" id="A0A5J5KU40"/>
<organism evidence="1 2">
    <name type="scientific">Kocuria coralli</name>
    <dbReference type="NCBI Taxonomy" id="1461025"/>
    <lineage>
        <taxon>Bacteria</taxon>
        <taxon>Bacillati</taxon>
        <taxon>Actinomycetota</taxon>
        <taxon>Actinomycetes</taxon>
        <taxon>Micrococcales</taxon>
        <taxon>Micrococcaceae</taxon>
        <taxon>Kocuria</taxon>
    </lineage>
</organism>
<proteinExistence type="predicted"/>